<evidence type="ECO:0000256" key="3">
    <source>
        <dbReference type="ARBA" id="ARBA00022723"/>
    </source>
</evidence>
<keyword evidence="4" id="KW-0460">Magnesium</keyword>
<organism evidence="6 7">
    <name type="scientific">Methylobacterium isbiliense</name>
    <dbReference type="NCBI Taxonomy" id="315478"/>
    <lineage>
        <taxon>Bacteria</taxon>
        <taxon>Pseudomonadati</taxon>
        <taxon>Pseudomonadota</taxon>
        <taxon>Alphaproteobacteria</taxon>
        <taxon>Hyphomicrobiales</taxon>
        <taxon>Methylobacteriaceae</taxon>
        <taxon>Methylobacterium</taxon>
    </lineage>
</organism>
<accession>A0ABQ4SDS5</accession>
<keyword evidence="3" id="KW-0479">Metal-binding</keyword>
<evidence type="ECO:0000256" key="1">
    <source>
        <dbReference type="ARBA" id="ARBA00001946"/>
    </source>
</evidence>
<reference evidence="6" key="2">
    <citation type="submission" date="2021-08" db="EMBL/GenBank/DDBJ databases">
        <authorList>
            <person name="Tani A."/>
            <person name="Ola A."/>
            <person name="Ogura Y."/>
            <person name="Katsura K."/>
            <person name="Hayashi T."/>
        </authorList>
    </citation>
    <scope>NUCLEOTIDE SEQUENCE</scope>
    <source>
        <strain evidence="6">DSM 17168</strain>
    </source>
</reference>
<name>A0ABQ4SDS5_9HYPH</name>
<gene>
    <name evidence="6" type="primary">mcl2_1</name>
    <name evidence="6" type="ORF">GMJLKIPL_1875</name>
</gene>
<dbReference type="Pfam" id="PF03328">
    <property type="entry name" value="HpcH_HpaI"/>
    <property type="match status" value="1"/>
</dbReference>
<evidence type="ECO:0000313" key="6">
    <source>
        <dbReference type="EMBL" id="GJD99957.1"/>
    </source>
</evidence>
<dbReference type="PIRSF" id="PIRSF015582">
    <property type="entry name" value="Cit_lyase_B"/>
    <property type="match status" value="1"/>
</dbReference>
<dbReference type="PANTHER" id="PTHR32308:SF0">
    <property type="entry name" value="HPCH_HPAI ALDOLASE_CITRATE LYASE DOMAIN-CONTAINING PROTEIN"/>
    <property type="match status" value="1"/>
</dbReference>
<dbReference type="EMBL" id="BPQQ01000019">
    <property type="protein sequence ID" value="GJD99957.1"/>
    <property type="molecule type" value="Genomic_DNA"/>
</dbReference>
<dbReference type="InterPro" id="IPR015813">
    <property type="entry name" value="Pyrv/PenolPyrv_kinase-like_dom"/>
</dbReference>
<feature type="domain" description="HpcH/HpaI aldolase/citrate lyase" evidence="5">
    <location>
        <begin position="13"/>
        <end position="231"/>
    </location>
</feature>
<evidence type="ECO:0000256" key="4">
    <source>
        <dbReference type="ARBA" id="ARBA00022842"/>
    </source>
</evidence>
<evidence type="ECO:0000259" key="5">
    <source>
        <dbReference type="Pfam" id="PF03328"/>
    </source>
</evidence>
<dbReference type="Gene3D" id="3.20.20.60">
    <property type="entry name" value="Phosphoenolpyruvate-binding domains"/>
    <property type="match status" value="1"/>
</dbReference>
<dbReference type="InterPro" id="IPR011206">
    <property type="entry name" value="Citrate_lyase_beta/mcl1/mcl2"/>
</dbReference>
<dbReference type="PANTHER" id="PTHR32308">
    <property type="entry name" value="LYASE BETA SUBUNIT, PUTATIVE (AFU_ORTHOLOGUE AFUA_4G13030)-RELATED"/>
    <property type="match status" value="1"/>
</dbReference>
<protein>
    <submittedName>
        <fullName evidence="6">(3S)-malyl-CoA thioesterase</fullName>
    </submittedName>
</protein>
<evidence type="ECO:0000313" key="7">
    <source>
        <dbReference type="Proteomes" id="UP001055153"/>
    </source>
</evidence>
<reference evidence="6" key="1">
    <citation type="journal article" date="2021" name="Front. Microbiol.">
        <title>Comprehensive Comparative Genomics and Phenotyping of Methylobacterium Species.</title>
        <authorList>
            <person name="Alessa O."/>
            <person name="Ogura Y."/>
            <person name="Fujitani Y."/>
            <person name="Takami H."/>
            <person name="Hayashi T."/>
            <person name="Sahin N."/>
            <person name="Tani A."/>
        </authorList>
    </citation>
    <scope>NUCLEOTIDE SEQUENCE</scope>
    <source>
        <strain evidence="6">DSM 17168</strain>
    </source>
</reference>
<dbReference type="RefSeq" id="WP_238234839.1">
    <property type="nucleotide sequence ID" value="NZ_BPQQ01000019.1"/>
</dbReference>
<comment type="caution">
    <text evidence="6">The sequence shown here is derived from an EMBL/GenBank/DDBJ whole genome shotgun (WGS) entry which is preliminary data.</text>
</comment>
<evidence type="ECO:0000256" key="2">
    <source>
        <dbReference type="ARBA" id="ARBA00005568"/>
    </source>
</evidence>
<dbReference type="SUPFAM" id="SSF51621">
    <property type="entry name" value="Phosphoenolpyruvate/pyruvate domain"/>
    <property type="match status" value="1"/>
</dbReference>
<dbReference type="InterPro" id="IPR005000">
    <property type="entry name" value="Aldolase/citrate-lyase_domain"/>
</dbReference>
<keyword evidence="7" id="KW-1185">Reference proteome</keyword>
<sequence length="301" mass="31403">MIPRTGTGAGRWRSMLFIPALSERFLAKAAERGADAIQIDLEDAIPPDLKEPARRSVPAAAERLAAQGLDVVVRINRPWRQAIADIEAAVGPHVCALTLPKVPDAGHVRAIAETLDEVEAERGLPRGHTRLVAMIETCDGLLAMPAIAAAHPRLCGMTVGAEDLAVALGARPTVDTLFVPNAQAVVAARNAGIQPIGYVGTVADFADEAAFAAKIAQARDMGFTGGFCIHPKQVPILNAGFAPSPAEIAWARGVLAALDAAHREGRGAATFEGAMIDRPVAERARHVLAQAEAFAQPAGAG</sequence>
<comment type="similarity">
    <text evidence="2">Belongs to the HpcH/HpaI aldolase family.</text>
</comment>
<dbReference type="Proteomes" id="UP001055153">
    <property type="component" value="Unassembled WGS sequence"/>
</dbReference>
<proteinExistence type="inferred from homology"/>
<dbReference type="InterPro" id="IPR040442">
    <property type="entry name" value="Pyrv_kinase-like_dom_sf"/>
</dbReference>
<comment type="cofactor">
    <cofactor evidence="1">
        <name>Mg(2+)</name>
        <dbReference type="ChEBI" id="CHEBI:18420"/>
    </cofactor>
</comment>